<evidence type="ECO:0000313" key="4">
    <source>
        <dbReference type="EMBL" id="ELY79679.1"/>
    </source>
</evidence>
<protein>
    <submittedName>
        <fullName evidence="4">Group 1 glycosyl transferase</fullName>
    </submittedName>
</protein>
<dbReference type="AlphaFoldDB" id="L9YZY3"/>
<evidence type="ECO:0000259" key="3">
    <source>
        <dbReference type="Pfam" id="PF00534"/>
    </source>
</evidence>
<dbReference type="CDD" id="cd03801">
    <property type="entry name" value="GT4_PimA-like"/>
    <property type="match status" value="1"/>
</dbReference>
<dbReference type="Gene3D" id="3.40.50.2000">
    <property type="entry name" value="Glycogen Phosphorylase B"/>
    <property type="match status" value="1"/>
</dbReference>
<dbReference type="PANTHER" id="PTHR12526:SF629">
    <property type="entry name" value="TEICHURONIC ACID BIOSYNTHESIS GLYCOSYLTRANSFERASE TUAH-RELATED"/>
    <property type="match status" value="1"/>
</dbReference>
<dbReference type="SUPFAM" id="SSF53756">
    <property type="entry name" value="UDP-Glycosyltransferase/glycogen phosphorylase"/>
    <property type="match status" value="1"/>
</dbReference>
<dbReference type="EMBL" id="AOII01000038">
    <property type="protein sequence ID" value="ELY79679.1"/>
    <property type="molecule type" value="Genomic_DNA"/>
</dbReference>
<accession>L9YZY3</accession>
<organism evidence="4 5">
    <name type="scientific">Natrinema pallidum DSM 3751</name>
    <dbReference type="NCBI Taxonomy" id="1227495"/>
    <lineage>
        <taxon>Archaea</taxon>
        <taxon>Methanobacteriati</taxon>
        <taxon>Methanobacteriota</taxon>
        <taxon>Stenosarchaea group</taxon>
        <taxon>Halobacteria</taxon>
        <taxon>Halobacteriales</taxon>
        <taxon>Natrialbaceae</taxon>
        <taxon>Natrinema</taxon>
    </lineage>
</organism>
<dbReference type="Proteomes" id="UP000011618">
    <property type="component" value="Unassembled WGS sequence"/>
</dbReference>
<dbReference type="eggNOG" id="arCOG01403">
    <property type="taxonomic scope" value="Archaea"/>
</dbReference>
<proteinExistence type="predicted"/>
<evidence type="ECO:0000313" key="5">
    <source>
        <dbReference type="Proteomes" id="UP000011618"/>
    </source>
</evidence>
<dbReference type="RefSeq" id="WP_006184766.1">
    <property type="nucleotide sequence ID" value="NZ_AOII01000038.1"/>
</dbReference>
<keyword evidence="1" id="KW-0328">Glycosyltransferase</keyword>
<sequence length="251" mass="28338">MHRFGRATEKWVFQSEAFDSVVVISNALREKYKEVFPFLSDDDIIVAHDAAGVPEQSDETVVGIPIRDDRLQVGYVGSLYEGKGMEVIIPLAERIPDADFHVVGGDEERVRKWENQTDATNLHFHGFVPHGELGDYYADLDVLLAPYQRTVRPSSGSGDLSQWMSPLKLFEYMSVGKAIVSSDLPVLREVLDHEKNALLVQPDSIGEWVRAIETLQSDEKRETLGQNARTDYESQYTWNARVERILDGANV</sequence>
<reference evidence="4 5" key="1">
    <citation type="journal article" date="2014" name="PLoS Genet.">
        <title>Phylogenetically driven sequencing of extremely halophilic archaea reveals strategies for static and dynamic osmo-response.</title>
        <authorList>
            <person name="Becker E.A."/>
            <person name="Seitzer P.M."/>
            <person name="Tritt A."/>
            <person name="Larsen D."/>
            <person name="Krusor M."/>
            <person name="Yao A.I."/>
            <person name="Wu D."/>
            <person name="Madern D."/>
            <person name="Eisen J.A."/>
            <person name="Darling A.E."/>
            <person name="Facciotti M.T."/>
        </authorList>
    </citation>
    <scope>NUCLEOTIDE SEQUENCE [LARGE SCALE GENOMIC DNA]</scope>
    <source>
        <strain evidence="4 5">DSM 3751</strain>
    </source>
</reference>
<name>L9YZY3_9EURY</name>
<dbReference type="InterPro" id="IPR001296">
    <property type="entry name" value="Glyco_trans_1"/>
</dbReference>
<comment type="caution">
    <text evidence="4">The sequence shown here is derived from an EMBL/GenBank/DDBJ whole genome shotgun (WGS) entry which is preliminary data.</text>
</comment>
<dbReference type="OrthoDB" id="132546at2157"/>
<evidence type="ECO:0000256" key="1">
    <source>
        <dbReference type="ARBA" id="ARBA00022676"/>
    </source>
</evidence>
<feature type="domain" description="Glycosyl transferase family 1" evidence="3">
    <location>
        <begin position="64"/>
        <end position="230"/>
    </location>
</feature>
<dbReference type="PANTHER" id="PTHR12526">
    <property type="entry name" value="GLYCOSYLTRANSFERASE"/>
    <property type="match status" value="1"/>
</dbReference>
<keyword evidence="2 4" id="KW-0808">Transferase</keyword>
<dbReference type="GO" id="GO:0016757">
    <property type="term" value="F:glycosyltransferase activity"/>
    <property type="evidence" value="ECO:0007669"/>
    <property type="project" value="UniProtKB-KW"/>
</dbReference>
<gene>
    <name evidence="4" type="ORF">C487_06003</name>
</gene>
<dbReference type="Pfam" id="PF00534">
    <property type="entry name" value="Glycos_transf_1"/>
    <property type="match status" value="1"/>
</dbReference>
<evidence type="ECO:0000256" key="2">
    <source>
        <dbReference type="ARBA" id="ARBA00022679"/>
    </source>
</evidence>